<organism evidence="3 4">
    <name type="scientific">Dissostichus mawsoni</name>
    <name type="common">Antarctic cod</name>
    <dbReference type="NCBI Taxonomy" id="36200"/>
    <lineage>
        <taxon>Eukaryota</taxon>
        <taxon>Metazoa</taxon>
        <taxon>Chordata</taxon>
        <taxon>Craniata</taxon>
        <taxon>Vertebrata</taxon>
        <taxon>Euteleostomi</taxon>
        <taxon>Actinopterygii</taxon>
        <taxon>Neopterygii</taxon>
        <taxon>Teleostei</taxon>
        <taxon>Neoteleostei</taxon>
        <taxon>Acanthomorphata</taxon>
        <taxon>Eupercaria</taxon>
        <taxon>Perciformes</taxon>
        <taxon>Notothenioidei</taxon>
        <taxon>Nototheniidae</taxon>
        <taxon>Dissostichus</taxon>
    </lineage>
</organism>
<protein>
    <recommendedName>
        <fullName evidence="1">peptidylprolyl isomerase</fullName>
        <ecNumber evidence="1">5.2.1.8</ecNumber>
    </recommendedName>
</protein>
<dbReference type="PROSITE" id="PS50059">
    <property type="entry name" value="FKBP_PPIASE"/>
    <property type="match status" value="1"/>
</dbReference>
<dbReference type="AlphaFoldDB" id="A0A7J5YU78"/>
<keyword evidence="1" id="KW-0697">Rotamase</keyword>
<dbReference type="PANTHER" id="PTHR44927:SF1">
    <property type="entry name" value="FK506-BINDING PROTEIN 15"/>
    <property type="match status" value="1"/>
</dbReference>
<dbReference type="EMBL" id="JAAKFY010000010">
    <property type="protein sequence ID" value="KAF3851708.1"/>
    <property type="molecule type" value="Genomic_DNA"/>
</dbReference>
<evidence type="ECO:0000256" key="1">
    <source>
        <dbReference type="PROSITE-ProRule" id="PRU00277"/>
    </source>
</evidence>
<proteinExistence type="predicted"/>
<keyword evidence="1" id="KW-0413">Isomerase</keyword>
<dbReference type="InterPro" id="IPR001179">
    <property type="entry name" value="PPIase_FKBP_dom"/>
</dbReference>
<sequence>MKMFGGDDEDGDFLSPAGGAKLASLFGLNQEGSQGNESFQYTAPKQPKKSFTSAAATQKASLPPGAPAVLFATAVQAFRYINGQYVKQGKLGAAVLGNHSTKEYKLLLYLSQQKQVAAAKIHLGFVFTVCLAKANSVVPLEAVVVQDLSLGEGQAVENGDSLEVVYTGWLLQNHTIGEMFDTNQNKDKSLRLKIGAGKVIKGWEEGMVGLKKAGRRLVVVPPTRPTEPKEFPTASPLTAL</sequence>
<evidence type="ECO:0000313" key="3">
    <source>
        <dbReference type="EMBL" id="KAF3851708.1"/>
    </source>
</evidence>
<dbReference type="EC" id="5.2.1.8" evidence="1"/>
<accession>A0A7J5YU78</accession>
<dbReference type="Pfam" id="PF00254">
    <property type="entry name" value="FKBP_C"/>
    <property type="match status" value="1"/>
</dbReference>
<gene>
    <name evidence="3" type="ORF">F7725_013480</name>
</gene>
<dbReference type="InterPro" id="IPR046357">
    <property type="entry name" value="PPIase_dom_sf"/>
</dbReference>
<dbReference type="GO" id="GO:0030426">
    <property type="term" value="C:growth cone"/>
    <property type="evidence" value="ECO:0007669"/>
    <property type="project" value="TreeGrafter"/>
</dbReference>
<comment type="catalytic activity">
    <reaction evidence="1">
        <text>[protein]-peptidylproline (omega=180) = [protein]-peptidylproline (omega=0)</text>
        <dbReference type="Rhea" id="RHEA:16237"/>
        <dbReference type="Rhea" id="RHEA-COMP:10747"/>
        <dbReference type="Rhea" id="RHEA-COMP:10748"/>
        <dbReference type="ChEBI" id="CHEBI:83833"/>
        <dbReference type="ChEBI" id="CHEBI:83834"/>
        <dbReference type="EC" id="5.2.1.8"/>
    </reaction>
</comment>
<dbReference type="PANTHER" id="PTHR44927">
    <property type="entry name" value="FK506-BINDING PROTEIN 15"/>
    <property type="match status" value="1"/>
</dbReference>
<dbReference type="GO" id="GO:0003755">
    <property type="term" value="F:peptidyl-prolyl cis-trans isomerase activity"/>
    <property type="evidence" value="ECO:0007669"/>
    <property type="project" value="UniProtKB-KW"/>
</dbReference>
<reference evidence="3 4" key="1">
    <citation type="submission" date="2020-03" db="EMBL/GenBank/DDBJ databases">
        <title>Dissostichus mawsoni Genome sequencing and assembly.</title>
        <authorList>
            <person name="Park H."/>
        </authorList>
    </citation>
    <scope>NUCLEOTIDE SEQUENCE [LARGE SCALE GENOMIC DNA]</scope>
    <source>
        <strain evidence="3">DM0001</strain>
        <tissue evidence="3">Muscle</tissue>
    </source>
</reference>
<dbReference type="SUPFAM" id="SSF54534">
    <property type="entry name" value="FKBP-like"/>
    <property type="match status" value="1"/>
</dbReference>
<dbReference type="Gene3D" id="3.10.50.40">
    <property type="match status" value="1"/>
</dbReference>
<feature type="domain" description="PPIase FKBP-type" evidence="2">
    <location>
        <begin position="159"/>
        <end position="240"/>
    </location>
</feature>
<dbReference type="OrthoDB" id="77911at2759"/>
<comment type="caution">
    <text evidence="3">The sequence shown here is derived from an EMBL/GenBank/DDBJ whole genome shotgun (WGS) entry which is preliminary data.</text>
</comment>
<evidence type="ECO:0000313" key="4">
    <source>
        <dbReference type="Proteomes" id="UP000518266"/>
    </source>
</evidence>
<dbReference type="Proteomes" id="UP000518266">
    <property type="component" value="Unassembled WGS sequence"/>
</dbReference>
<evidence type="ECO:0000259" key="2">
    <source>
        <dbReference type="PROSITE" id="PS50059"/>
    </source>
</evidence>
<name>A0A7J5YU78_DISMA</name>
<keyword evidence="4" id="KW-1185">Reference proteome</keyword>